<keyword evidence="4" id="KW-1185">Reference proteome</keyword>
<dbReference type="eggNOG" id="COG0671">
    <property type="taxonomic scope" value="Bacteria"/>
</dbReference>
<gene>
    <name evidence="3" type="ORF">UC3_00073</name>
</gene>
<dbReference type="CDD" id="cd03392">
    <property type="entry name" value="PAP2_like_2"/>
    <property type="match status" value="1"/>
</dbReference>
<reference evidence="3 4" key="1">
    <citation type="submission" date="2013-02" db="EMBL/GenBank/DDBJ databases">
        <title>The Genome Sequence of Enterococcus phoeniculicola BAA-412.</title>
        <authorList>
            <consortium name="The Broad Institute Genome Sequencing Platform"/>
            <consortium name="The Broad Institute Genome Sequencing Center for Infectious Disease"/>
            <person name="Earl A.M."/>
            <person name="Gilmore M.S."/>
            <person name="Lebreton F."/>
            <person name="Walker B."/>
            <person name="Young S.K."/>
            <person name="Zeng Q."/>
            <person name="Gargeya S."/>
            <person name="Fitzgerald M."/>
            <person name="Haas B."/>
            <person name="Abouelleil A."/>
            <person name="Alvarado L."/>
            <person name="Arachchi H.M."/>
            <person name="Berlin A.M."/>
            <person name="Chapman S.B."/>
            <person name="Dewar J."/>
            <person name="Goldberg J."/>
            <person name="Griggs A."/>
            <person name="Gujja S."/>
            <person name="Hansen M."/>
            <person name="Howarth C."/>
            <person name="Imamovic A."/>
            <person name="Larimer J."/>
            <person name="McCowan C."/>
            <person name="Murphy C."/>
            <person name="Neiman D."/>
            <person name="Pearson M."/>
            <person name="Priest M."/>
            <person name="Roberts A."/>
            <person name="Saif S."/>
            <person name="Shea T."/>
            <person name="Sisk P."/>
            <person name="Sykes S."/>
            <person name="Wortman J."/>
            <person name="Nusbaum C."/>
            <person name="Birren B."/>
        </authorList>
    </citation>
    <scope>NUCLEOTIDE SEQUENCE [LARGE SCALE GENOMIC DNA]</scope>
    <source>
        <strain evidence="3 4">ATCC BAA-412</strain>
    </source>
</reference>
<dbReference type="EMBL" id="AJAT01000003">
    <property type="protein sequence ID" value="EOL50025.1"/>
    <property type="molecule type" value="Genomic_DNA"/>
</dbReference>
<evidence type="ECO:0000313" key="3">
    <source>
        <dbReference type="EMBL" id="EOL50025.1"/>
    </source>
</evidence>
<feature type="transmembrane region" description="Helical" evidence="1">
    <location>
        <begin position="128"/>
        <end position="149"/>
    </location>
</feature>
<comment type="caution">
    <text evidence="3">The sequence shown here is derived from an EMBL/GenBank/DDBJ whole genome shotgun (WGS) entry which is preliminary data.</text>
</comment>
<dbReference type="PATRIC" id="fig|1158610.3.peg.50"/>
<dbReference type="Pfam" id="PF01569">
    <property type="entry name" value="PAP2"/>
    <property type="match status" value="1"/>
</dbReference>
<organism evidence="3 4">
    <name type="scientific">Enterococcus phoeniculicola ATCC BAA-412</name>
    <dbReference type="NCBI Taxonomy" id="1158610"/>
    <lineage>
        <taxon>Bacteria</taxon>
        <taxon>Bacillati</taxon>
        <taxon>Bacillota</taxon>
        <taxon>Bacilli</taxon>
        <taxon>Lactobacillales</taxon>
        <taxon>Enterococcaceae</taxon>
        <taxon>Enterococcus</taxon>
    </lineage>
</organism>
<dbReference type="SMART" id="SM00014">
    <property type="entry name" value="acidPPc"/>
    <property type="match status" value="1"/>
</dbReference>
<feature type="transmembrane region" description="Helical" evidence="1">
    <location>
        <begin position="156"/>
        <end position="178"/>
    </location>
</feature>
<feature type="domain" description="Phosphatidic acid phosphatase type 2/haloperoxidase" evidence="2">
    <location>
        <begin position="86"/>
        <end position="199"/>
    </location>
</feature>
<keyword evidence="1" id="KW-0472">Membrane</keyword>
<proteinExistence type="predicted"/>
<name>R3X7H8_9ENTE</name>
<keyword evidence="1" id="KW-1133">Transmembrane helix</keyword>
<sequence length="216" mass="24836">MKNKLYYQFAGSSFLLIFVFLGYVVRFYPTWLSGFDQVVTSFIRLPYPNWHSFYLWVTKFGNPSTMAILTITFLLVLLVGKRYAEAIWMTLNVVVIGGLFNPLIKLVFMRQRPTLTHLVSESSYSFPSGHSTGSMLLFGTVIFLLPLFIQKTSMRIVIQLLLGLLILSIGASRIYVGVHFPSDVVGGFCLGLSWLLLTYPIYEEKRFIWRFKSKQK</sequence>
<protein>
    <submittedName>
        <fullName evidence="3">Type 2 phosphatidic acid phosphatase</fullName>
    </submittedName>
</protein>
<evidence type="ECO:0000259" key="2">
    <source>
        <dbReference type="SMART" id="SM00014"/>
    </source>
</evidence>
<dbReference type="InterPro" id="IPR000326">
    <property type="entry name" value="PAP2/HPO"/>
</dbReference>
<dbReference type="Proteomes" id="UP000013785">
    <property type="component" value="Unassembled WGS sequence"/>
</dbReference>
<dbReference type="RefSeq" id="WP_010766760.1">
    <property type="nucleotide sequence ID" value="NZ_ASWE01000007.1"/>
</dbReference>
<dbReference type="PANTHER" id="PTHR14969">
    <property type="entry name" value="SPHINGOSINE-1-PHOSPHATE PHOSPHOHYDROLASE"/>
    <property type="match status" value="1"/>
</dbReference>
<accession>R3X7H8</accession>
<feature type="transmembrane region" description="Helical" evidence="1">
    <location>
        <begin position="60"/>
        <end position="79"/>
    </location>
</feature>
<feature type="transmembrane region" description="Helical" evidence="1">
    <location>
        <begin position="5"/>
        <end position="25"/>
    </location>
</feature>
<evidence type="ECO:0000256" key="1">
    <source>
        <dbReference type="SAM" id="Phobius"/>
    </source>
</evidence>
<dbReference type="HOGENOM" id="CLU_072573_3_3_9"/>
<dbReference type="OrthoDB" id="9789113at2"/>
<dbReference type="InterPro" id="IPR036938">
    <property type="entry name" value="PAP2/HPO_sf"/>
</dbReference>
<dbReference type="SUPFAM" id="SSF48317">
    <property type="entry name" value="Acid phosphatase/Vanadium-dependent haloperoxidase"/>
    <property type="match status" value="1"/>
</dbReference>
<evidence type="ECO:0000313" key="4">
    <source>
        <dbReference type="Proteomes" id="UP000013785"/>
    </source>
</evidence>
<keyword evidence="1" id="KW-0812">Transmembrane</keyword>
<dbReference type="PANTHER" id="PTHR14969:SF13">
    <property type="entry name" value="AT30094P"/>
    <property type="match status" value="1"/>
</dbReference>
<feature type="transmembrane region" description="Helical" evidence="1">
    <location>
        <begin position="86"/>
        <end position="108"/>
    </location>
</feature>
<feature type="transmembrane region" description="Helical" evidence="1">
    <location>
        <begin position="184"/>
        <end position="202"/>
    </location>
</feature>
<dbReference type="STRING" id="154621.RV11_GL002622"/>
<dbReference type="AlphaFoldDB" id="R3X7H8"/>
<dbReference type="Gene3D" id="1.20.144.10">
    <property type="entry name" value="Phosphatidic acid phosphatase type 2/haloperoxidase"/>
    <property type="match status" value="2"/>
</dbReference>